<protein>
    <submittedName>
        <fullName evidence="7">NfeD family protein</fullName>
    </submittedName>
</protein>
<reference evidence="8" key="1">
    <citation type="journal article" date="2019" name="Int. J. Syst. Evol. Microbiol.">
        <title>The Global Catalogue of Microorganisms (GCM) 10K type strain sequencing project: providing services to taxonomists for standard genome sequencing and annotation.</title>
        <authorList>
            <consortium name="The Broad Institute Genomics Platform"/>
            <consortium name="The Broad Institute Genome Sequencing Center for Infectious Disease"/>
            <person name="Wu L."/>
            <person name="Ma J."/>
        </authorList>
    </citation>
    <scope>NUCLEOTIDE SEQUENCE [LARGE SCALE GENOMIC DNA]</scope>
    <source>
        <strain evidence="8">KCTC 23707</strain>
    </source>
</reference>
<dbReference type="RefSeq" id="WP_378798923.1">
    <property type="nucleotide sequence ID" value="NZ_JBHUER010000005.1"/>
</dbReference>
<keyword evidence="3 5" id="KW-1133">Transmembrane helix</keyword>
<evidence type="ECO:0000259" key="6">
    <source>
        <dbReference type="Pfam" id="PF01957"/>
    </source>
</evidence>
<sequence>MLLSLVGEMGFWRWIVLGLLLLAVELVAPGTVLLWLGLAAIVVGAIVFVIDPGWQVEVVAFAVLALGAAVGWWFLGRPDNAAASDRPMLNRRAERHVGRRFVLGEPIAGGEGRVRIDDTVWRVRGPDLPAGAEIAVVAAEGATLVVEPAPRA</sequence>
<keyword evidence="2 5" id="KW-0812">Transmembrane</keyword>
<gene>
    <name evidence="7" type="ORF">ACFSCV_08580</name>
</gene>
<evidence type="ECO:0000256" key="2">
    <source>
        <dbReference type="ARBA" id="ARBA00022692"/>
    </source>
</evidence>
<dbReference type="InterPro" id="IPR002810">
    <property type="entry name" value="NfeD-like_C"/>
</dbReference>
<evidence type="ECO:0000313" key="7">
    <source>
        <dbReference type="EMBL" id="MFD1703059.1"/>
    </source>
</evidence>
<name>A0ABW4K755_9HYPH</name>
<feature type="domain" description="NfeD-like C-terminal" evidence="6">
    <location>
        <begin position="94"/>
        <end position="148"/>
    </location>
</feature>
<evidence type="ECO:0000313" key="8">
    <source>
        <dbReference type="Proteomes" id="UP001597308"/>
    </source>
</evidence>
<accession>A0ABW4K755</accession>
<evidence type="ECO:0000256" key="1">
    <source>
        <dbReference type="ARBA" id="ARBA00004141"/>
    </source>
</evidence>
<dbReference type="InterPro" id="IPR052165">
    <property type="entry name" value="Membrane_assoc_protease"/>
</dbReference>
<feature type="transmembrane region" description="Helical" evidence="5">
    <location>
        <begin position="56"/>
        <end position="75"/>
    </location>
</feature>
<comment type="subcellular location">
    <subcellularLocation>
        <location evidence="1">Membrane</location>
        <topology evidence="1">Multi-pass membrane protein</topology>
    </subcellularLocation>
</comment>
<evidence type="ECO:0000256" key="3">
    <source>
        <dbReference type="ARBA" id="ARBA00022989"/>
    </source>
</evidence>
<dbReference type="InterPro" id="IPR012340">
    <property type="entry name" value="NA-bd_OB-fold"/>
</dbReference>
<keyword evidence="8" id="KW-1185">Reference proteome</keyword>
<dbReference type="EMBL" id="JBHUER010000005">
    <property type="protein sequence ID" value="MFD1703059.1"/>
    <property type="molecule type" value="Genomic_DNA"/>
</dbReference>
<dbReference type="PANTHER" id="PTHR33507:SF3">
    <property type="entry name" value="INNER MEMBRANE PROTEIN YBBJ"/>
    <property type="match status" value="1"/>
</dbReference>
<proteinExistence type="predicted"/>
<dbReference type="Pfam" id="PF01957">
    <property type="entry name" value="NfeD"/>
    <property type="match status" value="1"/>
</dbReference>
<evidence type="ECO:0000256" key="5">
    <source>
        <dbReference type="SAM" id="Phobius"/>
    </source>
</evidence>
<dbReference type="Proteomes" id="UP001597308">
    <property type="component" value="Unassembled WGS sequence"/>
</dbReference>
<keyword evidence="4 5" id="KW-0472">Membrane</keyword>
<feature type="transmembrane region" description="Helical" evidence="5">
    <location>
        <begin position="33"/>
        <end position="50"/>
    </location>
</feature>
<comment type="caution">
    <text evidence="7">The sequence shown here is derived from an EMBL/GenBank/DDBJ whole genome shotgun (WGS) entry which is preliminary data.</text>
</comment>
<evidence type="ECO:0000256" key="4">
    <source>
        <dbReference type="ARBA" id="ARBA00023136"/>
    </source>
</evidence>
<feature type="transmembrane region" description="Helical" evidence="5">
    <location>
        <begin position="12"/>
        <end position="28"/>
    </location>
</feature>
<organism evidence="7 8">
    <name type="scientific">Methylopila henanensis</name>
    <dbReference type="NCBI Taxonomy" id="873516"/>
    <lineage>
        <taxon>Bacteria</taxon>
        <taxon>Pseudomonadati</taxon>
        <taxon>Pseudomonadota</taxon>
        <taxon>Alphaproteobacteria</taxon>
        <taxon>Hyphomicrobiales</taxon>
        <taxon>Methylopilaceae</taxon>
        <taxon>Methylopila</taxon>
    </lineage>
</organism>
<dbReference type="Gene3D" id="2.40.50.140">
    <property type="entry name" value="Nucleic acid-binding proteins"/>
    <property type="match status" value="1"/>
</dbReference>
<dbReference type="PANTHER" id="PTHR33507">
    <property type="entry name" value="INNER MEMBRANE PROTEIN YBBJ"/>
    <property type="match status" value="1"/>
</dbReference>